<dbReference type="InterPro" id="IPR003607">
    <property type="entry name" value="HD/PDEase_dom"/>
</dbReference>
<dbReference type="NCBIfam" id="NF003467">
    <property type="entry name" value="PRK05092.1"/>
    <property type="match status" value="1"/>
</dbReference>
<dbReference type="AlphaFoldDB" id="A0A3B1ARF8"/>
<proteinExistence type="inferred from homology"/>
<dbReference type="InterPro" id="IPR043519">
    <property type="entry name" value="NT_sf"/>
</dbReference>
<dbReference type="InterPro" id="IPR013546">
    <property type="entry name" value="PII_UdlTrfase/GS_AdlTrfase"/>
</dbReference>
<dbReference type="CDD" id="cd04900">
    <property type="entry name" value="ACT_UUR-like_1"/>
    <property type="match status" value="1"/>
</dbReference>
<dbReference type="GO" id="GO:0016787">
    <property type="term" value="F:hydrolase activity"/>
    <property type="evidence" value="ECO:0007669"/>
    <property type="project" value="UniProtKB-KW"/>
</dbReference>
<evidence type="ECO:0000256" key="6">
    <source>
        <dbReference type="ARBA" id="ARBA00023268"/>
    </source>
</evidence>
<dbReference type="Gene3D" id="1.10.3090.10">
    <property type="entry name" value="cca-adding enzyme, domain 2"/>
    <property type="match status" value="1"/>
</dbReference>
<dbReference type="InterPro" id="IPR010043">
    <property type="entry name" value="UTase/UR"/>
</dbReference>
<name>A0A3B1ARF8_9ZZZZ</name>
<dbReference type="SMART" id="SM00471">
    <property type="entry name" value="HDc"/>
    <property type="match status" value="1"/>
</dbReference>
<keyword evidence="3" id="KW-0677">Repeat</keyword>
<dbReference type="SUPFAM" id="SSF81593">
    <property type="entry name" value="Nucleotidyltransferase substrate binding subunit/domain"/>
    <property type="match status" value="1"/>
</dbReference>
<dbReference type="InterPro" id="IPR002912">
    <property type="entry name" value="ACT_dom"/>
</dbReference>
<dbReference type="PANTHER" id="PTHR47320">
    <property type="entry name" value="BIFUNCTIONAL URIDYLYLTRANSFERASE/URIDYLYL-REMOVING ENZYME"/>
    <property type="match status" value="1"/>
</dbReference>
<dbReference type="Gene3D" id="3.30.70.260">
    <property type="match status" value="2"/>
</dbReference>
<dbReference type="PIRSF" id="PIRSF006288">
    <property type="entry name" value="PII_uridyltransf"/>
    <property type="match status" value="1"/>
</dbReference>
<dbReference type="SUPFAM" id="SSF55021">
    <property type="entry name" value="ACT-like"/>
    <property type="match status" value="2"/>
</dbReference>
<dbReference type="InterPro" id="IPR006674">
    <property type="entry name" value="HD_domain"/>
</dbReference>
<evidence type="ECO:0000256" key="3">
    <source>
        <dbReference type="ARBA" id="ARBA00022737"/>
    </source>
</evidence>
<keyword evidence="2 9" id="KW-0548">Nucleotidyltransferase</keyword>
<feature type="domain" description="ACT" evidence="7">
    <location>
        <begin position="836"/>
        <end position="924"/>
    </location>
</feature>
<dbReference type="SUPFAM" id="SSF81301">
    <property type="entry name" value="Nucleotidyltransferase"/>
    <property type="match status" value="1"/>
</dbReference>
<organism evidence="9">
    <name type="scientific">hydrothermal vent metagenome</name>
    <dbReference type="NCBI Taxonomy" id="652676"/>
    <lineage>
        <taxon>unclassified sequences</taxon>
        <taxon>metagenomes</taxon>
        <taxon>ecological metagenomes</taxon>
    </lineage>
</organism>
<dbReference type="HAMAP" id="MF_00277">
    <property type="entry name" value="PII_uridylyl_transf"/>
    <property type="match status" value="1"/>
</dbReference>
<evidence type="ECO:0000259" key="8">
    <source>
        <dbReference type="PROSITE" id="PS51831"/>
    </source>
</evidence>
<dbReference type="GO" id="GO:0008773">
    <property type="term" value="F:[protein-PII] uridylyltransferase activity"/>
    <property type="evidence" value="ECO:0007669"/>
    <property type="project" value="UniProtKB-EC"/>
</dbReference>
<evidence type="ECO:0000256" key="2">
    <source>
        <dbReference type="ARBA" id="ARBA00022695"/>
    </source>
</evidence>
<keyword evidence="4" id="KW-0378">Hydrolase</keyword>
<evidence type="ECO:0000313" key="9">
    <source>
        <dbReference type="EMBL" id="VAX01978.1"/>
    </source>
</evidence>
<dbReference type="EMBL" id="UOFW01000005">
    <property type="protein sequence ID" value="VAX01978.1"/>
    <property type="molecule type" value="Genomic_DNA"/>
</dbReference>
<evidence type="ECO:0000256" key="5">
    <source>
        <dbReference type="ARBA" id="ARBA00022842"/>
    </source>
</evidence>
<dbReference type="InterPro" id="IPR045865">
    <property type="entry name" value="ACT-like_dom_sf"/>
</dbReference>
<keyword evidence="6" id="KW-0511">Multifunctional enzyme</keyword>
<sequence>MVKVKKHIQIFNRKTFEKRLRDLQANMFSSDTRPALIELFKEFYQKGFEEIQRRCTEGENGAALVAAQTLLTDEIIIQIYKITTEYILPVQNRTSSERLSLVAIGGYGRIDMSPYSDVDILFLLPYKQTAWGEQVVEYMLYMLWDIGLKVGHAVRTIKESIRLSKEDLTIRTSLLESRYICANKALYEEFLESYKSQVVAGTEPEFVEQKLAERDARHIKLGQARYVVEPNIKEGKGGLRDLQTLYWISKYLYGVESVSEVVEKGVFSRSDYRQFRKAHNFMTIVRFQLHYISGRAEERITFGVQKTLADLLGYVDRAGLSGVERFMKHFFLMAKTVGDLTRIYCAYLEDKHKRKPRLRMPKFGLRNRKIGIFPVEGSRISLTTSKDFIDDPINMMRIFHEAQKHDLDIHPRALRRIRHNLKLINRSFRNDPEANRLFIEMLTYKAGPGFILRLMNEAGVLGKFIPDFGRVVAQMQFDMYHVYTVDEHTIRAIELLSELEQGNFAEEHPLSHEIVHKILSRKVLYVAVLLHDIAKGRKGDHSVLGEQVAQKLCPRLGLTAAQTETVSWLVRHHLIMTHVAFKRDLSDPKTIEDISKIIQSPERLRLLLVLTVVDIRAVGPKIWNGWKGQLLRDLYYQAERYLLGDQIDGGNKHRIEAAQEILRAELPEWTDEEFRAYCKRFYAPYWLAVKGENQIRNARLIALSDNIDEKLTINIHVDEFQNISELTIYAQDHPGIFARITGAIAVSGASIQNARVFTTKDGMALDTFRIQEPDGGIFKDKHKLERLKKTIERTLSGELLPRKELETLRARPNKADAFTIEPRVLIDNKASNRYTVIELNGLDRPGFLYMLSQALVDLKLSIGSAHIATFGERAVTVIFVCDLFGHKIDNENKLKKIREKLMAALLVGKKKPKVTKKKVKRVSQ</sequence>
<dbReference type="Pfam" id="PF08335">
    <property type="entry name" value="GlnD_UR_UTase"/>
    <property type="match status" value="1"/>
</dbReference>
<dbReference type="Pfam" id="PF01842">
    <property type="entry name" value="ACT"/>
    <property type="match status" value="1"/>
</dbReference>
<dbReference type="PROSITE" id="PS51831">
    <property type="entry name" value="HD"/>
    <property type="match status" value="1"/>
</dbReference>
<dbReference type="CDD" id="cd00077">
    <property type="entry name" value="HDc"/>
    <property type="match status" value="1"/>
</dbReference>
<keyword evidence="5" id="KW-0460">Magnesium</keyword>
<protein>
    <submittedName>
        <fullName evidence="9">[Protein-PII] uridylyltransferase / [Protein-PII]-UMP uridylyl-removing enzyme</fullName>
        <ecNumber evidence="9">2.7.7.59</ecNumber>
    </submittedName>
</protein>
<dbReference type="Pfam" id="PF01966">
    <property type="entry name" value="HD"/>
    <property type="match status" value="1"/>
</dbReference>
<accession>A0A3B1ARF8</accession>
<dbReference type="PROSITE" id="PS51671">
    <property type="entry name" value="ACT"/>
    <property type="match status" value="2"/>
</dbReference>
<dbReference type="CDD" id="cd04899">
    <property type="entry name" value="ACT_ACR-UUR-like_2"/>
    <property type="match status" value="1"/>
</dbReference>
<evidence type="ECO:0000256" key="4">
    <source>
        <dbReference type="ARBA" id="ARBA00022801"/>
    </source>
</evidence>
<evidence type="ECO:0000259" key="7">
    <source>
        <dbReference type="PROSITE" id="PS51671"/>
    </source>
</evidence>
<dbReference type="NCBIfam" id="TIGR01693">
    <property type="entry name" value="UTase_glnD"/>
    <property type="match status" value="1"/>
</dbReference>
<dbReference type="CDD" id="cd05401">
    <property type="entry name" value="NT_GlnE_GlnD_like"/>
    <property type="match status" value="1"/>
</dbReference>
<dbReference type="SUPFAM" id="SSF81891">
    <property type="entry name" value="Poly A polymerase C-terminal region-like"/>
    <property type="match status" value="1"/>
</dbReference>
<dbReference type="PANTHER" id="PTHR47320:SF1">
    <property type="entry name" value="BIFUNCTIONAL URIDYLYLTRANSFERASE_URIDYLYL-REMOVING ENZYME"/>
    <property type="match status" value="1"/>
</dbReference>
<dbReference type="EC" id="2.7.7.59" evidence="9"/>
<gene>
    <name evidence="9" type="ORF">MNBD_ALPHA03-32</name>
</gene>
<feature type="domain" description="ACT" evidence="7">
    <location>
        <begin position="725"/>
        <end position="802"/>
    </location>
</feature>
<keyword evidence="1 9" id="KW-0808">Transferase</keyword>
<feature type="domain" description="HD" evidence="8">
    <location>
        <begin position="485"/>
        <end position="607"/>
    </location>
</feature>
<reference evidence="9" key="1">
    <citation type="submission" date="2018-06" db="EMBL/GenBank/DDBJ databases">
        <authorList>
            <person name="Zhirakovskaya E."/>
        </authorList>
    </citation>
    <scope>NUCLEOTIDE SEQUENCE</scope>
</reference>
<evidence type="ECO:0000256" key="1">
    <source>
        <dbReference type="ARBA" id="ARBA00022679"/>
    </source>
</evidence>